<reference evidence="2" key="1">
    <citation type="submission" date="2021-02" db="EMBL/GenBank/DDBJ databases">
        <authorList>
            <person name="Nowell W R."/>
        </authorList>
    </citation>
    <scope>NUCLEOTIDE SEQUENCE</scope>
</reference>
<evidence type="ECO:0000313" key="3">
    <source>
        <dbReference type="EMBL" id="CAF4342741.1"/>
    </source>
</evidence>
<evidence type="ECO:0000313" key="4">
    <source>
        <dbReference type="Proteomes" id="UP000681967"/>
    </source>
</evidence>
<evidence type="ECO:0000256" key="1">
    <source>
        <dbReference type="SAM" id="MobiDB-lite"/>
    </source>
</evidence>
<dbReference type="Proteomes" id="UP000681720">
    <property type="component" value="Unassembled WGS sequence"/>
</dbReference>
<dbReference type="Proteomes" id="UP000681967">
    <property type="component" value="Unassembled WGS sequence"/>
</dbReference>
<gene>
    <name evidence="2" type="ORF">BYL167_LOCUS24359</name>
    <name evidence="3" type="ORF">GIL414_LOCUS27616</name>
</gene>
<dbReference type="AlphaFoldDB" id="A0A8S2SAY6"/>
<organism evidence="2 4">
    <name type="scientific">Rotaria magnacalcarata</name>
    <dbReference type="NCBI Taxonomy" id="392030"/>
    <lineage>
        <taxon>Eukaryota</taxon>
        <taxon>Metazoa</taxon>
        <taxon>Spiralia</taxon>
        <taxon>Gnathifera</taxon>
        <taxon>Rotifera</taxon>
        <taxon>Eurotatoria</taxon>
        <taxon>Bdelloidea</taxon>
        <taxon>Philodinida</taxon>
        <taxon>Philodinidae</taxon>
        <taxon>Rotaria</taxon>
    </lineage>
</organism>
<dbReference type="EMBL" id="CAJOBJ010044380">
    <property type="protein sequence ID" value="CAF4342741.1"/>
    <property type="molecule type" value="Genomic_DNA"/>
</dbReference>
<evidence type="ECO:0008006" key="5">
    <source>
        <dbReference type="Google" id="ProtNLM"/>
    </source>
</evidence>
<name>A0A8S2SAY6_9BILA</name>
<feature type="region of interest" description="Disordered" evidence="1">
    <location>
        <begin position="1"/>
        <end position="20"/>
    </location>
</feature>
<accession>A0A8S2SAY6</accession>
<comment type="caution">
    <text evidence="2">The sequence shown here is derived from an EMBL/GenBank/DDBJ whole genome shotgun (WGS) entry which is preliminary data.</text>
</comment>
<dbReference type="EMBL" id="CAJOBH010020821">
    <property type="protein sequence ID" value="CAF4220368.1"/>
    <property type="molecule type" value="Genomic_DNA"/>
</dbReference>
<proteinExistence type="predicted"/>
<sequence>MSGDDSVSLSGTLSQQPPSTIVFDQNGVQSAKEVQIKNEKTLYPFNDIEGDLFDVLRNGLFYDTILQCEDSVKIQAHRCIL</sequence>
<evidence type="ECO:0000313" key="2">
    <source>
        <dbReference type="EMBL" id="CAF4220368.1"/>
    </source>
</evidence>
<feature type="non-terminal residue" evidence="2">
    <location>
        <position position="81"/>
    </location>
</feature>
<protein>
    <recommendedName>
        <fullName evidence="5">BTB domain-containing protein</fullName>
    </recommendedName>
</protein>